<dbReference type="SUPFAM" id="SSF52540">
    <property type="entry name" value="P-loop containing nucleoside triphosphate hydrolases"/>
    <property type="match status" value="1"/>
</dbReference>
<proteinExistence type="predicted"/>
<protein>
    <submittedName>
        <fullName evidence="8">Isoniazid inducible gene protein IniC</fullName>
    </submittedName>
</protein>
<evidence type="ECO:0000256" key="3">
    <source>
        <dbReference type="ARBA" id="ARBA00022801"/>
    </source>
</evidence>
<feature type="compositionally biased region" description="Basic and acidic residues" evidence="6">
    <location>
        <begin position="510"/>
        <end position="520"/>
    </location>
</feature>
<feature type="region of interest" description="Disordered" evidence="6">
    <location>
        <begin position="495"/>
        <end position="520"/>
    </location>
</feature>
<accession>A0A8J3FRU5</accession>
<keyword evidence="9" id="KW-1185">Reference proteome</keyword>
<reference evidence="8" key="2">
    <citation type="submission" date="2020-09" db="EMBL/GenBank/DDBJ databases">
        <authorList>
            <person name="Sun Q."/>
            <person name="Zhou Y."/>
        </authorList>
    </citation>
    <scope>NUCLEOTIDE SEQUENCE</scope>
    <source>
        <strain evidence="8">CGMCC 4.7299</strain>
    </source>
</reference>
<keyword evidence="4" id="KW-0342">GTP-binding</keyword>
<evidence type="ECO:0000256" key="2">
    <source>
        <dbReference type="ARBA" id="ARBA00022741"/>
    </source>
</evidence>
<dbReference type="InterPro" id="IPR027417">
    <property type="entry name" value="P-loop_NTPase"/>
</dbReference>
<reference evidence="8" key="1">
    <citation type="journal article" date="2014" name="Int. J. Syst. Evol. Microbiol.">
        <title>Complete genome sequence of Corynebacterium casei LMG S-19264T (=DSM 44701T), isolated from a smear-ripened cheese.</title>
        <authorList>
            <consortium name="US DOE Joint Genome Institute (JGI-PGF)"/>
            <person name="Walter F."/>
            <person name="Albersmeier A."/>
            <person name="Kalinowski J."/>
            <person name="Ruckert C."/>
        </authorList>
    </citation>
    <scope>NUCLEOTIDE SEQUENCE</scope>
    <source>
        <strain evidence="8">CGMCC 4.7299</strain>
    </source>
</reference>
<evidence type="ECO:0000256" key="5">
    <source>
        <dbReference type="ARBA" id="ARBA00023136"/>
    </source>
</evidence>
<feature type="domain" description="Dynamin N-terminal" evidence="7">
    <location>
        <begin position="41"/>
        <end position="87"/>
    </location>
</feature>
<dbReference type="Proteomes" id="UP000656042">
    <property type="component" value="Unassembled WGS sequence"/>
</dbReference>
<evidence type="ECO:0000256" key="6">
    <source>
        <dbReference type="SAM" id="MobiDB-lite"/>
    </source>
</evidence>
<dbReference type="PANTHER" id="PTHR10465:SF0">
    <property type="entry name" value="SARCALUMENIN"/>
    <property type="match status" value="1"/>
</dbReference>
<sequence length="520" mass="55485">MTGPLSHRIAELCDEIVTQVGPHGADQVRHIGERLGEPLRVAIAGRLKAGKSTLVNALIGRRVAPTAVGECTRVVTRFRYGTADRVDVVGRDGSRRSLPLDDDGMIPGRLGVPASSVAYVDVALTTDRLRDLTVVDTPGLASADQQVSERAHPVVGVAAAPFDDGIDADSTSEIAAAEAVVYVFTQAVRADDANALAAFRASTARLASSPINAVGVLGKIDTLVAGPDDPWPVAVPLAAGQARLLQRTVGDVVPLAALIAETGEAGRLTTTDVTALRTLAALPGAQLRLLLASADLFRTRAAPVEQARRERLLRLLDLYGVGFALAQLAADPRLSTGDLIRRLVQASGMPRLRHTLDQAVRWRSDAIKAGWALAALERLAGRSRDRRDRAVLRDAVERLLRDPAYHRLRLLDVAHRVTTGAVPMPDEQVQELTRLAVSDDPRWILRMPGAAAPQLREAAVQAAHRWRAYAHAGGGPAQSRAAQVAHRGFHLLAQQTQADGSQPPTVARHTGGETTERVQP</sequence>
<dbReference type="PANTHER" id="PTHR10465">
    <property type="entry name" value="TRANSMEMBRANE GTPASE FZO1"/>
    <property type="match status" value="1"/>
</dbReference>
<gene>
    <name evidence="8" type="ORF">GCM10012284_53630</name>
</gene>
<feature type="compositionally biased region" description="Polar residues" evidence="6">
    <location>
        <begin position="495"/>
        <end position="504"/>
    </location>
</feature>
<dbReference type="InterPro" id="IPR027094">
    <property type="entry name" value="Mitofusin_fam"/>
</dbReference>
<dbReference type="GO" id="GO:0003924">
    <property type="term" value="F:GTPase activity"/>
    <property type="evidence" value="ECO:0007669"/>
    <property type="project" value="InterPro"/>
</dbReference>
<keyword evidence="2" id="KW-0547">Nucleotide-binding</keyword>
<organism evidence="8 9">
    <name type="scientific">Mangrovihabitans endophyticus</name>
    <dbReference type="NCBI Taxonomy" id="1751298"/>
    <lineage>
        <taxon>Bacteria</taxon>
        <taxon>Bacillati</taxon>
        <taxon>Actinomycetota</taxon>
        <taxon>Actinomycetes</taxon>
        <taxon>Micromonosporales</taxon>
        <taxon>Micromonosporaceae</taxon>
        <taxon>Mangrovihabitans</taxon>
    </lineage>
</organism>
<keyword evidence="3" id="KW-0378">Hydrolase</keyword>
<dbReference type="GO" id="GO:0016020">
    <property type="term" value="C:membrane"/>
    <property type="evidence" value="ECO:0007669"/>
    <property type="project" value="UniProtKB-SubCell"/>
</dbReference>
<name>A0A8J3FRU5_9ACTN</name>
<dbReference type="InterPro" id="IPR045063">
    <property type="entry name" value="Dynamin_N"/>
</dbReference>
<evidence type="ECO:0000313" key="8">
    <source>
        <dbReference type="EMBL" id="GGL12220.1"/>
    </source>
</evidence>
<dbReference type="Pfam" id="PF00350">
    <property type="entry name" value="Dynamin_N"/>
    <property type="match status" value="1"/>
</dbReference>
<comment type="caution">
    <text evidence="8">The sequence shown here is derived from an EMBL/GenBank/DDBJ whole genome shotgun (WGS) entry which is preliminary data.</text>
</comment>
<dbReference type="GO" id="GO:0005525">
    <property type="term" value="F:GTP binding"/>
    <property type="evidence" value="ECO:0007669"/>
    <property type="project" value="UniProtKB-KW"/>
</dbReference>
<dbReference type="RefSeq" id="WP_189082096.1">
    <property type="nucleotide sequence ID" value="NZ_BMMX01000038.1"/>
</dbReference>
<evidence type="ECO:0000256" key="4">
    <source>
        <dbReference type="ARBA" id="ARBA00023134"/>
    </source>
</evidence>
<evidence type="ECO:0000259" key="7">
    <source>
        <dbReference type="Pfam" id="PF00350"/>
    </source>
</evidence>
<evidence type="ECO:0000256" key="1">
    <source>
        <dbReference type="ARBA" id="ARBA00004370"/>
    </source>
</evidence>
<dbReference type="EMBL" id="BMMX01000038">
    <property type="protein sequence ID" value="GGL12220.1"/>
    <property type="molecule type" value="Genomic_DNA"/>
</dbReference>
<dbReference type="Gene3D" id="3.40.50.300">
    <property type="entry name" value="P-loop containing nucleotide triphosphate hydrolases"/>
    <property type="match status" value="1"/>
</dbReference>
<evidence type="ECO:0000313" key="9">
    <source>
        <dbReference type="Proteomes" id="UP000656042"/>
    </source>
</evidence>
<comment type="subcellular location">
    <subcellularLocation>
        <location evidence="1">Membrane</location>
    </subcellularLocation>
</comment>
<dbReference type="AlphaFoldDB" id="A0A8J3FRU5"/>
<keyword evidence="5" id="KW-0472">Membrane</keyword>